<keyword evidence="1" id="KW-0472">Membrane</keyword>
<proteinExistence type="predicted"/>
<protein>
    <submittedName>
        <fullName evidence="2">Uncharacterized protein</fullName>
    </submittedName>
</protein>
<gene>
    <name evidence="2" type="ORF">Ahu01nite_014090</name>
</gene>
<evidence type="ECO:0000313" key="3">
    <source>
        <dbReference type="Proteomes" id="UP000603200"/>
    </source>
</evidence>
<sequence>MTTDRSRLRPATWLAITLATAYTTLAVVIGVAQLTQLDDGSLLGTPAVPTWVLALSGIWLLTLIGTLAAIAIFNRQLRKLPGATIRHWFTRVFVATIFATLLLQGILGLNQHDTTIVVTTLRTIGGLAVLAGVLRARARTTHLLAAPAPEAAVPA</sequence>
<feature type="transmembrane region" description="Helical" evidence="1">
    <location>
        <begin position="88"/>
        <end position="109"/>
    </location>
</feature>
<feature type="transmembrane region" description="Helical" evidence="1">
    <location>
        <begin position="115"/>
        <end position="134"/>
    </location>
</feature>
<keyword evidence="3" id="KW-1185">Reference proteome</keyword>
<evidence type="ECO:0000256" key="1">
    <source>
        <dbReference type="SAM" id="Phobius"/>
    </source>
</evidence>
<dbReference type="EMBL" id="BOMN01000017">
    <property type="protein sequence ID" value="GIE18307.1"/>
    <property type="molecule type" value="Genomic_DNA"/>
</dbReference>
<organism evidence="2 3">
    <name type="scientific">Winogradskya humida</name>
    <dbReference type="NCBI Taxonomy" id="113566"/>
    <lineage>
        <taxon>Bacteria</taxon>
        <taxon>Bacillati</taxon>
        <taxon>Actinomycetota</taxon>
        <taxon>Actinomycetes</taxon>
        <taxon>Micromonosporales</taxon>
        <taxon>Micromonosporaceae</taxon>
        <taxon>Winogradskya</taxon>
    </lineage>
</organism>
<dbReference type="RefSeq" id="WP_203835572.1">
    <property type="nucleotide sequence ID" value="NZ_BAAATV010000004.1"/>
</dbReference>
<keyword evidence="1" id="KW-0812">Transmembrane</keyword>
<feature type="transmembrane region" description="Helical" evidence="1">
    <location>
        <begin position="51"/>
        <end position="73"/>
    </location>
</feature>
<keyword evidence="1" id="KW-1133">Transmembrane helix</keyword>
<reference evidence="2 3" key="1">
    <citation type="submission" date="2021-01" db="EMBL/GenBank/DDBJ databases">
        <title>Whole genome shotgun sequence of Actinoplanes humidus NBRC 14915.</title>
        <authorList>
            <person name="Komaki H."/>
            <person name="Tamura T."/>
        </authorList>
    </citation>
    <scope>NUCLEOTIDE SEQUENCE [LARGE SCALE GENOMIC DNA]</scope>
    <source>
        <strain evidence="2 3">NBRC 14915</strain>
    </source>
</reference>
<accession>A0ABQ3ZJB3</accession>
<comment type="caution">
    <text evidence="2">The sequence shown here is derived from an EMBL/GenBank/DDBJ whole genome shotgun (WGS) entry which is preliminary data.</text>
</comment>
<feature type="transmembrane region" description="Helical" evidence="1">
    <location>
        <begin position="12"/>
        <end position="31"/>
    </location>
</feature>
<dbReference type="Proteomes" id="UP000603200">
    <property type="component" value="Unassembled WGS sequence"/>
</dbReference>
<evidence type="ECO:0000313" key="2">
    <source>
        <dbReference type="EMBL" id="GIE18307.1"/>
    </source>
</evidence>
<name>A0ABQ3ZJB3_9ACTN</name>